<sequence>MVCRIAIVLFLSAGLASSSHFTVALSTWTSCGTGLDCANLTVPLKYADPSPHETATITLARFNATASTRKGSILVNPGGPGASGVALVSAGAGQSISTITGGEYDIIGFDPRGVGGAEPKFACFANTGDEYDFNSAFPAGANLWIGAFANATEEKAVSSSIKDFDTAAAKLAAACLKQNSKALFTLSASYVVRDMASIVDFLDGPGAKLNYWGFSYANAQTYVSQLPNDQISVRNAIKDFAQLCCEAGPSACSFGGTSKSAADIEARFDALHKTAFSKLVVASGVPISSSIMSSFLWTFFTVPPTWPLVSALIAGLEAGDASALLNVLVTSAGSAPANRSPPAVGLRSLSSMGLTCVDNAPTNLVPLTFCRNFGAQRPKLHNLGVSKITDTDCILAEHNNPILIVNGIHDTNTPLKSAQRLRAILPCSSRIAARGGPGHTTISLPSLGLAKTVANYFRTGALPPDGAFYPSDLVVFPKNTTLSVAPSTPTFNGTSYSNSDRVILNAVYGIVLAFLAIA</sequence>
<dbReference type="PANTHER" id="PTHR43248:SF22">
    <property type="entry name" value="AB HYDROLASE-1 DOMAIN-CONTAINING PROTEIN"/>
    <property type="match status" value="1"/>
</dbReference>
<feature type="signal peptide" evidence="3">
    <location>
        <begin position="1"/>
        <end position="18"/>
    </location>
</feature>
<evidence type="ECO:0000256" key="2">
    <source>
        <dbReference type="ARBA" id="ARBA00022801"/>
    </source>
</evidence>
<dbReference type="PROSITE" id="PS51257">
    <property type="entry name" value="PROKAR_LIPOPROTEIN"/>
    <property type="match status" value="1"/>
</dbReference>
<dbReference type="Gene3D" id="3.40.50.1820">
    <property type="entry name" value="alpha/beta hydrolase"/>
    <property type="match status" value="1"/>
</dbReference>
<protein>
    <recommendedName>
        <fullName evidence="4">Peptidase S33 tripeptidyl aminopeptidase-like C-terminal domain-containing protein</fullName>
    </recommendedName>
</protein>
<organism evidence="5 6">
    <name type="scientific">Gonapodya prolifera (strain JEL478)</name>
    <name type="common">Monoblepharis prolifera</name>
    <dbReference type="NCBI Taxonomy" id="1344416"/>
    <lineage>
        <taxon>Eukaryota</taxon>
        <taxon>Fungi</taxon>
        <taxon>Fungi incertae sedis</taxon>
        <taxon>Chytridiomycota</taxon>
        <taxon>Chytridiomycota incertae sedis</taxon>
        <taxon>Monoblepharidomycetes</taxon>
        <taxon>Monoblepharidales</taxon>
        <taxon>Gonapodyaceae</taxon>
        <taxon>Gonapodya</taxon>
    </lineage>
</organism>
<keyword evidence="3" id="KW-0732">Signal</keyword>
<keyword evidence="6" id="KW-1185">Reference proteome</keyword>
<dbReference type="SUPFAM" id="SSF53474">
    <property type="entry name" value="alpha/beta-Hydrolases"/>
    <property type="match status" value="1"/>
</dbReference>
<gene>
    <name evidence="5" type="ORF">M427DRAFT_33461</name>
</gene>
<keyword evidence="2" id="KW-0378">Hydrolase</keyword>
<accession>A0A139ABB7</accession>
<dbReference type="STRING" id="1344416.A0A139ABB7"/>
<feature type="domain" description="Peptidase S33 tripeptidyl aminopeptidase-like C-terminal" evidence="4">
    <location>
        <begin position="391"/>
        <end position="466"/>
    </location>
</feature>
<dbReference type="InterPro" id="IPR013595">
    <property type="entry name" value="Pept_S33_TAP-like_C"/>
</dbReference>
<dbReference type="EMBL" id="KQ965772">
    <property type="protein sequence ID" value="KXS14037.1"/>
    <property type="molecule type" value="Genomic_DNA"/>
</dbReference>
<name>A0A139ABB7_GONPJ</name>
<dbReference type="PANTHER" id="PTHR43248">
    <property type="entry name" value="2-SUCCINYL-6-HYDROXY-2,4-CYCLOHEXADIENE-1-CARBOXYLATE SYNTHASE"/>
    <property type="match status" value="1"/>
</dbReference>
<evidence type="ECO:0000259" key="4">
    <source>
        <dbReference type="Pfam" id="PF08386"/>
    </source>
</evidence>
<reference evidence="5 6" key="1">
    <citation type="journal article" date="2015" name="Genome Biol. Evol.">
        <title>Phylogenomic analyses indicate that early fungi evolved digesting cell walls of algal ancestors of land plants.</title>
        <authorList>
            <person name="Chang Y."/>
            <person name="Wang S."/>
            <person name="Sekimoto S."/>
            <person name="Aerts A.L."/>
            <person name="Choi C."/>
            <person name="Clum A."/>
            <person name="LaButti K.M."/>
            <person name="Lindquist E.A."/>
            <person name="Yee Ngan C."/>
            <person name="Ohm R.A."/>
            <person name="Salamov A.A."/>
            <person name="Grigoriev I.V."/>
            <person name="Spatafora J.W."/>
            <person name="Berbee M.L."/>
        </authorList>
    </citation>
    <scope>NUCLEOTIDE SEQUENCE [LARGE SCALE GENOMIC DNA]</scope>
    <source>
        <strain evidence="5 6">JEL478</strain>
    </source>
</reference>
<evidence type="ECO:0000256" key="1">
    <source>
        <dbReference type="ARBA" id="ARBA00010088"/>
    </source>
</evidence>
<feature type="chain" id="PRO_5007296086" description="Peptidase S33 tripeptidyl aminopeptidase-like C-terminal domain-containing protein" evidence="3">
    <location>
        <begin position="19"/>
        <end position="518"/>
    </location>
</feature>
<evidence type="ECO:0000313" key="5">
    <source>
        <dbReference type="EMBL" id="KXS14037.1"/>
    </source>
</evidence>
<evidence type="ECO:0000256" key="3">
    <source>
        <dbReference type="SAM" id="SignalP"/>
    </source>
</evidence>
<dbReference type="AlphaFoldDB" id="A0A139ABB7"/>
<dbReference type="Proteomes" id="UP000070544">
    <property type="component" value="Unassembled WGS sequence"/>
</dbReference>
<dbReference type="GO" id="GO:0016787">
    <property type="term" value="F:hydrolase activity"/>
    <property type="evidence" value="ECO:0007669"/>
    <property type="project" value="UniProtKB-KW"/>
</dbReference>
<dbReference type="OrthoDB" id="425534at2759"/>
<dbReference type="InterPro" id="IPR029058">
    <property type="entry name" value="AB_hydrolase_fold"/>
</dbReference>
<comment type="similarity">
    <text evidence="1">Belongs to the peptidase S33 family.</text>
</comment>
<dbReference type="InterPro" id="IPR051601">
    <property type="entry name" value="Serine_prot/Carboxylest_S33"/>
</dbReference>
<dbReference type="Pfam" id="PF08386">
    <property type="entry name" value="Abhydrolase_4"/>
    <property type="match status" value="1"/>
</dbReference>
<evidence type="ECO:0000313" key="6">
    <source>
        <dbReference type="Proteomes" id="UP000070544"/>
    </source>
</evidence>
<proteinExistence type="inferred from homology"/>